<feature type="region of interest" description="Disordered" evidence="1">
    <location>
        <begin position="62"/>
        <end position="88"/>
    </location>
</feature>
<feature type="compositionally biased region" description="Polar residues" evidence="1">
    <location>
        <begin position="73"/>
        <end position="82"/>
    </location>
</feature>
<evidence type="ECO:0000313" key="3">
    <source>
        <dbReference type="EMBL" id="KAF2148498.1"/>
    </source>
</evidence>
<keyword evidence="4" id="KW-1185">Reference proteome</keyword>
<evidence type="ECO:0000313" key="4">
    <source>
        <dbReference type="Proteomes" id="UP000799439"/>
    </source>
</evidence>
<dbReference type="PANTHER" id="PTHR35910">
    <property type="entry name" value="2EXR DOMAIN-CONTAINING PROTEIN"/>
    <property type="match status" value="1"/>
</dbReference>
<sequence>MSSATSITHASGSEKTFTSFSLLPPELRAQIWRYALPQLRGPTLYHFHPYLRKVKRLKRSDPRYLRASKRRNNSTNSDTTVPSRPEKLDHPLYLPMALVNSEARHIALSWATKHASRVRQVHGLGFVERFDVAQDSIYIEANSHEFLNWRKAGNFIEPEWTRSRPDFRIRHVAVHQSVLYNQGLDIHGLLQCVGGNGVLYIVCEPQEPQRTSYWMTTGFIEGVLIWEPRVMDCLEIGGPVGGVYRWNCETRQFHFESSDDSSGLDTELPFLKSPWSPRVPQEGLTLRDGLHDMLTSLAAMFTYYGRAVHGFEIRPVQIVHRPT</sequence>
<dbReference type="InterPro" id="IPR045518">
    <property type="entry name" value="2EXR"/>
</dbReference>
<dbReference type="Pfam" id="PF20150">
    <property type="entry name" value="2EXR"/>
    <property type="match status" value="1"/>
</dbReference>
<organism evidence="3 4">
    <name type="scientific">Myriangium duriaei CBS 260.36</name>
    <dbReference type="NCBI Taxonomy" id="1168546"/>
    <lineage>
        <taxon>Eukaryota</taxon>
        <taxon>Fungi</taxon>
        <taxon>Dikarya</taxon>
        <taxon>Ascomycota</taxon>
        <taxon>Pezizomycotina</taxon>
        <taxon>Dothideomycetes</taxon>
        <taxon>Dothideomycetidae</taxon>
        <taxon>Myriangiales</taxon>
        <taxon>Myriangiaceae</taxon>
        <taxon>Myriangium</taxon>
    </lineage>
</organism>
<reference evidence="3" key="1">
    <citation type="journal article" date="2020" name="Stud. Mycol.">
        <title>101 Dothideomycetes genomes: a test case for predicting lifestyles and emergence of pathogens.</title>
        <authorList>
            <person name="Haridas S."/>
            <person name="Albert R."/>
            <person name="Binder M."/>
            <person name="Bloem J."/>
            <person name="Labutti K."/>
            <person name="Salamov A."/>
            <person name="Andreopoulos B."/>
            <person name="Baker S."/>
            <person name="Barry K."/>
            <person name="Bills G."/>
            <person name="Bluhm B."/>
            <person name="Cannon C."/>
            <person name="Castanera R."/>
            <person name="Culley D."/>
            <person name="Daum C."/>
            <person name="Ezra D."/>
            <person name="Gonzalez J."/>
            <person name="Henrissat B."/>
            <person name="Kuo A."/>
            <person name="Liang C."/>
            <person name="Lipzen A."/>
            <person name="Lutzoni F."/>
            <person name="Magnuson J."/>
            <person name="Mondo S."/>
            <person name="Nolan M."/>
            <person name="Ohm R."/>
            <person name="Pangilinan J."/>
            <person name="Park H.-J."/>
            <person name="Ramirez L."/>
            <person name="Alfaro M."/>
            <person name="Sun H."/>
            <person name="Tritt A."/>
            <person name="Yoshinaga Y."/>
            <person name="Zwiers L.-H."/>
            <person name="Turgeon B."/>
            <person name="Goodwin S."/>
            <person name="Spatafora J."/>
            <person name="Crous P."/>
            <person name="Grigoriev I."/>
        </authorList>
    </citation>
    <scope>NUCLEOTIDE SEQUENCE</scope>
    <source>
        <strain evidence="3">CBS 260.36</strain>
    </source>
</reference>
<protein>
    <recommendedName>
        <fullName evidence="2">2EXR domain-containing protein</fullName>
    </recommendedName>
</protein>
<comment type="caution">
    <text evidence="3">The sequence shown here is derived from an EMBL/GenBank/DDBJ whole genome shotgun (WGS) entry which is preliminary data.</text>
</comment>
<name>A0A9P4MCS0_9PEZI</name>
<accession>A0A9P4MCS0</accession>
<dbReference type="EMBL" id="ML996093">
    <property type="protein sequence ID" value="KAF2148498.1"/>
    <property type="molecule type" value="Genomic_DNA"/>
</dbReference>
<gene>
    <name evidence="3" type="ORF">K461DRAFT_65024</name>
</gene>
<dbReference type="OrthoDB" id="3473305at2759"/>
<dbReference type="PANTHER" id="PTHR35910:SF6">
    <property type="entry name" value="2EXR DOMAIN-CONTAINING PROTEIN"/>
    <property type="match status" value="1"/>
</dbReference>
<proteinExistence type="predicted"/>
<evidence type="ECO:0000259" key="2">
    <source>
        <dbReference type="Pfam" id="PF20150"/>
    </source>
</evidence>
<feature type="domain" description="2EXR" evidence="2">
    <location>
        <begin position="17"/>
        <end position="114"/>
    </location>
</feature>
<evidence type="ECO:0000256" key="1">
    <source>
        <dbReference type="SAM" id="MobiDB-lite"/>
    </source>
</evidence>
<dbReference type="AlphaFoldDB" id="A0A9P4MCS0"/>
<dbReference type="Proteomes" id="UP000799439">
    <property type="component" value="Unassembled WGS sequence"/>
</dbReference>